<dbReference type="Pfam" id="PF05960">
    <property type="entry name" value="DUF885"/>
    <property type="match status" value="1"/>
</dbReference>
<gene>
    <name evidence="1" type="ORF">DPMN_139414</name>
</gene>
<accession>A0A9D4G5P8</accession>
<dbReference type="EMBL" id="JAIWYP010000006">
    <property type="protein sequence ID" value="KAH3811014.1"/>
    <property type="molecule type" value="Genomic_DNA"/>
</dbReference>
<organism evidence="1 2">
    <name type="scientific">Dreissena polymorpha</name>
    <name type="common">Zebra mussel</name>
    <name type="synonym">Mytilus polymorpha</name>
    <dbReference type="NCBI Taxonomy" id="45954"/>
    <lineage>
        <taxon>Eukaryota</taxon>
        <taxon>Metazoa</taxon>
        <taxon>Spiralia</taxon>
        <taxon>Lophotrochozoa</taxon>
        <taxon>Mollusca</taxon>
        <taxon>Bivalvia</taxon>
        <taxon>Autobranchia</taxon>
        <taxon>Heteroconchia</taxon>
        <taxon>Euheterodonta</taxon>
        <taxon>Imparidentia</taxon>
        <taxon>Neoheterodontei</taxon>
        <taxon>Myida</taxon>
        <taxon>Dreissenoidea</taxon>
        <taxon>Dreissenidae</taxon>
        <taxon>Dreissena</taxon>
    </lineage>
</organism>
<reference evidence="1" key="1">
    <citation type="journal article" date="2019" name="bioRxiv">
        <title>The Genome of the Zebra Mussel, Dreissena polymorpha: A Resource for Invasive Species Research.</title>
        <authorList>
            <person name="McCartney M.A."/>
            <person name="Auch B."/>
            <person name="Kono T."/>
            <person name="Mallez S."/>
            <person name="Zhang Y."/>
            <person name="Obille A."/>
            <person name="Becker A."/>
            <person name="Abrahante J.E."/>
            <person name="Garbe J."/>
            <person name="Badalamenti J.P."/>
            <person name="Herman A."/>
            <person name="Mangelson H."/>
            <person name="Liachko I."/>
            <person name="Sullivan S."/>
            <person name="Sone E.D."/>
            <person name="Koren S."/>
            <person name="Silverstein K.A.T."/>
            <person name="Beckman K.B."/>
            <person name="Gohl D.M."/>
        </authorList>
    </citation>
    <scope>NUCLEOTIDE SEQUENCE</scope>
    <source>
        <strain evidence="1">Duluth1</strain>
        <tissue evidence="1">Whole animal</tissue>
    </source>
</reference>
<evidence type="ECO:0000313" key="1">
    <source>
        <dbReference type="EMBL" id="KAH3811014.1"/>
    </source>
</evidence>
<evidence type="ECO:0000313" key="2">
    <source>
        <dbReference type="Proteomes" id="UP000828390"/>
    </source>
</evidence>
<sequence>MPKTRPGLGIGSLPRGRENYQACQRFHTSTDMTAQQIYDKGLEEVDRIEKLIRKV</sequence>
<dbReference type="Proteomes" id="UP000828390">
    <property type="component" value="Unassembled WGS sequence"/>
</dbReference>
<protein>
    <submittedName>
        <fullName evidence="1">Uncharacterized protein</fullName>
    </submittedName>
</protein>
<comment type="caution">
    <text evidence="1">The sequence shown here is derived from an EMBL/GenBank/DDBJ whole genome shotgun (WGS) entry which is preliminary data.</text>
</comment>
<dbReference type="AlphaFoldDB" id="A0A9D4G5P8"/>
<name>A0A9D4G5P8_DREPO</name>
<dbReference type="InterPro" id="IPR010281">
    <property type="entry name" value="DUF885"/>
</dbReference>
<keyword evidence="2" id="KW-1185">Reference proteome</keyword>
<reference evidence="1" key="2">
    <citation type="submission" date="2020-11" db="EMBL/GenBank/DDBJ databases">
        <authorList>
            <person name="McCartney M.A."/>
            <person name="Auch B."/>
            <person name="Kono T."/>
            <person name="Mallez S."/>
            <person name="Becker A."/>
            <person name="Gohl D.M."/>
            <person name="Silverstein K.A.T."/>
            <person name="Koren S."/>
            <person name="Bechman K.B."/>
            <person name="Herman A."/>
            <person name="Abrahante J.E."/>
            <person name="Garbe J."/>
        </authorList>
    </citation>
    <scope>NUCLEOTIDE SEQUENCE</scope>
    <source>
        <strain evidence="1">Duluth1</strain>
        <tissue evidence="1">Whole animal</tissue>
    </source>
</reference>
<proteinExistence type="predicted"/>